<dbReference type="CDD" id="cd08544">
    <property type="entry name" value="Reeler"/>
    <property type="match status" value="1"/>
</dbReference>
<comment type="caution">
    <text evidence="5">The sequence shown here is derived from an EMBL/GenBank/DDBJ whole genome shotgun (WGS) entry which is preliminary data.</text>
</comment>
<dbReference type="InterPro" id="IPR051237">
    <property type="entry name" value="Ferric-chelate_Red/DefProt"/>
</dbReference>
<name>A0ABD2KEN2_9BILA</name>
<evidence type="ECO:0000256" key="2">
    <source>
        <dbReference type="SAM" id="SignalP"/>
    </source>
</evidence>
<dbReference type="EMBL" id="JBICBT010000783">
    <property type="protein sequence ID" value="KAL3101308.1"/>
    <property type="molecule type" value="Genomic_DNA"/>
</dbReference>
<dbReference type="PROSITE" id="PS51019">
    <property type="entry name" value="REELIN"/>
    <property type="match status" value="1"/>
</dbReference>
<evidence type="ECO:0000259" key="3">
    <source>
        <dbReference type="PROSITE" id="PS51019"/>
    </source>
</evidence>
<dbReference type="PANTHER" id="PTHR45828:SF42">
    <property type="entry name" value="DEFENSE PROTEIN L(2)34FC"/>
    <property type="match status" value="1"/>
</dbReference>
<keyword evidence="6" id="KW-1185">Reference proteome</keyword>
<feature type="domain" description="ShKT" evidence="4">
    <location>
        <begin position="277"/>
        <end position="310"/>
    </location>
</feature>
<reference evidence="5 6" key="1">
    <citation type="submission" date="2024-10" db="EMBL/GenBank/DDBJ databases">
        <authorList>
            <person name="Kim D."/>
        </authorList>
    </citation>
    <scope>NUCLEOTIDE SEQUENCE [LARGE SCALE GENOMIC DNA]</scope>
    <source>
        <strain evidence="5">BH-2024</strain>
    </source>
</reference>
<dbReference type="InterPro" id="IPR003582">
    <property type="entry name" value="ShKT_dom"/>
</dbReference>
<feature type="domain" description="Reelin" evidence="3">
    <location>
        <begin position="3"/>
        <end position="188"/>
    </location>
</feature>
<dbReference type="Proteomes" id="UP001620626">
    <property type="component" value="Unassembled WGS sequence"/>
</dbReference>
<evidence type="ECO:0000313" key="6">
    <source>
        <dbReference type="Proteomes" id="UP001620626"/>
    </source>
</evidence>
<keyword evidence="2" id="KW-0732">Signal</keyword>
<evidence type="ECO:0000313" key="5">
    <source>
        <dbReference type="EMBL" id="KAL3101308.1"/>
    </source>
</evidence>
<evidence type="ECO:0000256" key="1">
    <source>
        <dbReference type="PROSITE-ProRule" id="PRU01005"/>
    </source>
</evidence>
<evidence type="ECO:0000259" key="4">
    <source>
        <dbReference type="PROSITE" id="PS51670"/>
    </source>
</evidence>
<dbReference type="AlphaFoldDB" id="A0ABD2KEN2"/>
<feature type="signal peptide" evidence="2">
    <location>
        <begin position="1"/>
        <end position="20"/>
    </location>
</feature>
<feature type="chain" id="PRO_5044795394" description="ShKT domain-containing protein" evidence="2">
    <location>
        <begin position="21"/>
        <end position="310"/>
    </location>
</feature>
<sequence length="310" mass="35032">MSPLLSLLALFAVSFDFCFAWPDGAPCLRTVYDSMNPLEAVEHQGGLQLSEPPFSIEVDSQCYTAGRPLSLTLRGNGSTEFKGFAMQSLVFDGTRVGTKRTGQFLRMDDNGSWQFQCFRIRDSITHSHDDKKGRITLWWRGDYTGETVQFVATVVQNLKRFWVRSIVSVPIPSCSMRSSFGVWNKETPTVPPPTDTFKKETFELFNPGSAAQLISEISALPSEGRPRNFFPQQPTPQPQPNPTFFRATEPTPFVVATTPSFFRPNQQFQRFGQNSACRDATSTRHCLQWVQFCPTNPWMGQFCKATCRMC</sequence>
<accession>A0ABD2KEN2</accession>
<dbReference type="InterPro" id="IPR002861">
    <property type="entry name" value="Reeler_dom"/>
</dbReference>
<gene>
    <name evidence="5" type="ORF">niasHT_028064</name>
</gene>
<dbReference type="PANTHER" id="PTHR45828">
    <property type="entry name" value="CYTOCHROME B561/FERRIC REDUCTASE TRANSMEMBRANE"/>
    <property type="match status" value="1"/>
</dbReference>
<dbReference type="Pfam" id="PF02014">
    <property type="entry name" value="Reeler"/>
    <property type="match status" value="1"/>
</dbReference>
<dbReference type="Gene3D" id="2.60.40.4060">
    <property type="entry name" value="Reeler domain"/>
    <property type="match status" value="1"/>
</dbReference>
<dbReference type="InterPro" id="IPR042307">
    <property type="entry name" value="Reeler_sf"/>
</dbReference>
<proteinExistence type="predicted"/>
<comment type="caution">
    <text evidence="1">Lacks conserved residue(s) required for the propagation of feature annotation.</text>
</comment>
<protein>
    <recommendedName>
        <fullName evidence="7">ShKT domain-containing protein</fullName>
    </recommendedName>
</protein>
<evidence type="ECO:0008006" key="7">
    <source>
        <dbReference type="Google" id="ProtNLM"/>
    </source>
</evidence>
<dbReference type="PROSITE" id="PS51670">
    <property type="entry name" value="SHKT"/>
    <property type="match status" value="1"/>
</dbReference>
<organism evidence="5 6">
    <name type="scientific">Heterodera trifolii</name>
    <dbReference type="NCBI Taxonomy" id="157864"/>
    <lineage>
        <taxon>Eukaryota</taxon>
        <taxon>Metazoa</taxon>
        <taxon>Ecdysozoa</taxon>
        <taxon>Nematoda</taxon>
        <taxon>Chromadorea</taxon>
        <taxon>Rhabditida</taxon>
        <taxon>Tylenchina</taxon>
        <taxon>Tylenchomorpha</taxon>
        <taxon>Tylenchoidea</taxon>
        <taxon>Heteroderidae</taxon>
        <taxon>Heteroderinae</taxon>
        <taxon>Heterodera</taxon>
    </lineage>
</organism>